<organism evidence="1 2">
    <name type="scientific">Kribbella pittospori</name>
    <dbReference type="NCBI Taxonomy" id="722689"/>
    <lineage>
        <taxon>Bacteria</taxon>
        <taxon>Bacillati</taxon>
        <taxon>Actinomycetota</taxon>
        <taxon>Actinomycetes</taxon>
        <taxon>Propionibacteriales</taxon>
        <taxon>Kribbellaceae</taxon>
        <taxon>Kribbella</taxon>
    </lineage>
</organism>
<dbReference type="RefSeq" id="WP_131356385.1">
    <property type="nucleotide sequence ID" value="NZ_SJKB01000004.1"/>
</dbReference>
<dbReference type="InterPro" id="IPR056131">
    <property type="entry name" value="DUF7714"/>
</dbReference>
<reference evidence="1 2" key="1">
    <citation type="submission" date="2019-02" db="EMBL/GenBank/DDBJ databases">
        <title>Kribbella capetownensis sp. nov. and Kribbella speibonae sp. nov., isolated from soil.</title>
        <authorList>
            <person name="Curtis S.M."/>
            <person name="Norton I."/>
            <person name="Everest G.J."/>
            <person name="Meyers P.R."/>
        </authorList>
    </citation>
    <scope>NUCLEOTIDE SEQUENCE [LARGE SCALE GENOMIC DNA]</scope>
    <source>
        <strain evidence="1 2">NRRL B-24813</strain>
    </source>
</reference>
<comment type="caution">
    <text evidence="1">The sequence shown here is derived from an EMBL/GenBank/DDBJ whole genome shotgun (WGS) entry which is preliminary data.</text>
</comment>
<dbReference type="AlphaFoldDB" id="A0A4R0L183"/>
<protein>
    <submittedName>
        <fullName evidence="1">Uncharacterized protein</fullName>
    </submittedName>
</protein>
<evidence type="ECO:0000313" key="2">
    <source>
        <dbReference type="Proteomes" id="UP000291144"/>
    </source>
</evidence>
<sequence length="310" mass="34117">MRTEEPVTIRPTDPAAPNVIPSRYRQVAVAAVPTLDPVWLADHFTDREVYFRTRFIVARHEGRVALVEVDRKPSADLFTLTVAARVLAGPDDCAVVVDETVDTAVPSQLAAAAEAAVPGVRCVVVEGLYSHVSFILNPAPIRIRLVDVVPPGPAKLLDQVRRVLATAEDLPPIVVVPELVDSRRLLAEEYDVPPRDVLIPCRGSGMDFPGSSVSFLDERPPERDWTLLGCERSNQIHQWFYGSTPERVDICPRQWLTADGRRTLTRCCLLQEGIESEPTGTVVPWGASLAEVRAALETIVDRSGVAWTHI</sequence>
<keyword evidence="2" id="KW-1185">Reference proteome</keyword>
<accession>A0A4R0L183</accession>
<proteinExistence type="predicted"/>
<dbReference type="Proteomes" id="UP000291144">
    <property type="component" value="Unassembled WGS sequence"/>
</dbReference>
<gene>
    <name evidence="1" type="ORF">E0H73_16600</name>
</gene>
<name>A0A4R0L183_9ACTN</name>
<dbReference type="Pfam" id="PF24830">
    <property type="entry name" value="DUF7714"/>
    <property type="match status" value="1"/>
</dbReference>
<dbReference type="OrthoDB" id="3612465at2"/>
<evidence type="ECO:0000313" key="1">
    <source>
        <dbReference type="EMBL" id="TCC62315.1"/>
    </source>
</evidence>
<dbReference type="EMBL" id="SJKB01000004">
    <property type="protein sequence ID" value="TCC62315.1"/>
    <property type="molecule type" value="Genomic_DNA"/>
</dbReference>